<feature type="signal peptide" evidence="1">
    <location>
        <begin position="1"/>
        <end position="22"/>
    </location>
</feature>
<dbReference type="Proteomes" id="UP000594034">
    <property type="component" value="Chromosome"/>
</dbReference>
<dbReference type="AlphaFoldDB" id="A0A5J6WYB9"/>
<dbReference type="RefSeq" id="WP_193003791.1">
    <property type="nucleotide sequence ID" value="NZ_CP040449.1"/>
</dbReference>
<proteinExistence type="predicted"/>
<dbReference type="KEGG" id="asim:FE240_06105"/>
<keyword evidence="1" id="KW-0732">Signal</keyword>
<accession>A0A5J6WYB9</accession>
<gene>
    <name evidence="2" type="ORF">FE240_06105</name>
</gene>
<dbReference type="EMBL" id="CP040449">
    <property type="protein sequence ID" value="QFI54305.1"/>
    <property type="molecule type" value="Genomic_DNA"/>
</dbReference>
<evidence type="ECO:0000256" key="1">
    <source>
        <dbReference type="SAM" id="SignalP"/>
    </source>
</evidence>
<reference evidence="2 3" key="1">
    <citation type="submission" date="2019-05" db="EMBL/GenBank/DDBJ databases">
        <title>OXA-830, a novel chromosomally encoded expanded-spectrum class D beta-lactamase in Aeromonas simiae.</title>
        <authorList>
            <person name="Zhou W."/>
            <person name="Chen Q."/>
        </authorList>
    </citation>
    <scope>NUCLEOTIDE SEQUENCE [LARGE SCALE GENOMIC DNA]</scope>
    <source>
        <strain evidence="2 3">A6</strain>
    </source>
</reference>
<name>A0A5J6WYB9_9GAMM</name>
<evidence type="ECO:0008006" key="4">
    <source>
        <dbReference type="Google" id="ProtNLM"/>
    </source>
</evidence>
<feature type="chain" id="PRO_5023885420" description="Lipoprotein" evidence="1">
    <location>
        <begin position="23"/>
        <end position="107"/>
    </location>
</feature>
<protein>
    <recommendedName>
        <fullName evidence="4">Lipoprotein</fullName>
    </recommendedName>
</protein>
<organism evidence="2 3">
    <name type="scientific">Aeromonas simiae</name>
    <dbReference type="NCBI Taxonomy" id="218936"/>
    <lineage>
        <taxon>Bacteria</taxon>
        <taxon>Pseudomonadati</taxon>
        <taxon>Pseudomonadota</taxon>
        <taxon>Gammaproteobacteria</taxon>
        <taxon>Aeromonadales</taxon>
        <taxon>Aeromonadaceae</taxon>
        <taxon>Aeromonas</taxon>
    </lineage>
</organism>
<keyword evidence="3" id="KW-1185">Reference proteome</keyword>
<sequence>MASAQPLVLTVLALLAGCQVQAQGPQADVQASLKAGDTRLIVRAGRGQTAPGIPAGEQADAKARCGIRYLEGLGDVIRPGEQEQHTKRVLYASEYNRLMLPHCKAAQ</sequence>
<evidence type="ECO:0000313" key="2">
    <source>
        <dbReference type="EMBL" id="QFI54305.1"/>
    </source>
</evidence>
<evidence type="ECO:0000313" key="3">
    <source>
        <dbReference type="Proteomes" id="UP000594034"/>
    </source>
</evidence>